<evidence type="ECO:0000256" key="12">
    <source>
        <dbReference type="ARBA" id="ARBA00022777"/>
    </source>
</evidence>
<dbReference type="Pfam" id="PF07714">
    <property type="entry name" value="PK_Tyr_Ser-Thr"/>
    <property type="match status" value="1"/>
</dbReference>
<evidence type="ECO:0000256" key="7">
    <source>
        <dbReference type="ARBA" id="ARBA00022679"/>
    </source>
</evidence>
<keyword evidence="15" id="KW-0472">Membrane</keyword>
<comment type="catalytic activity">
    <reaction evidence="19">
        <text>L-seryl-[protein] + ATP = O-phospho-L-seryl-[protein] + ADP + H(+)</text>
        <dbReference type="Rhea" id="RHEA:17989"/>
        <dbReference type="Rhea" id="RHEA-COMP:9863"/>
        <dbReference type="Rhea" id="RHEA-COMP:11604"/>
        <dbReference type="ChEBI" id="CHEBI:15378"/>
        <dbReference type="ChEBI" id="CHEBI:29999"/>
        <dbReference type="ChEBI" id="CHEBI:30616"/>
        <dbReference type="ChEBI" id="CHEBI:83421"/>
        <dbReference type="ChEBI" id="CHEBI:456216"/>
        <dbReference type="EC" id="2.7.11.1"/>
    </reaction>
</comment>
<dbReference type="Proteomes" id="UP000027138">
    <property type="component" value="Unassembled WGS sequence"/>
</dbReference>
<dbReference type="InterPro" id="IPR001245">
    <property type="entry name" value="Ser-Thr/Tyr_kinase_cat_dom"/>
</dbReference>
<evidence type="ECO:0000256" key="17">
    <source>
        <dbReference type="ARBA" id="ARBA00023180"/>
    </source>
</evidence>
<dbReference type="InterPro" id="IPR011009">
    <property type="entry name" value="Kinase-like_dom_sf"/>
</dbReference>
<keyword evidence="11" id="KW-0547">Nucleotide-binding</keyword>
<comment type="subcellular location">
    <subcellularLocation>
        <location evidence="1">Cell membrane</location>
        <topology evidence="1">Single-pass membrane protein</topology>
    </subcellularLocation>
</comment>
<evidence type="ECO:0000256" key="14">
    <source>
        <dbReference type="ARBA" id="ARBA00022989"/>
    </source>
</evidence>
<keyword evidence="10" id="KW-0677">Repeat</keyword>
<comment type="catalytic activity">
    <reaction evidence="18">
        <text>L-threonyl-[protein] + ATP = O-phospho-L-threonyl-[protein] + ADP + H(+)</text>
        <dbReference type="Rhea" id="RHEA:46608"/>
        <dbReference type="Rhea" id="RHEA-COMP:11060"/>
        <dbReference type="Rhea" id="RHEA-COMP:11605"/>
        <dbReference type="ChEBI" id="CHEBI:15378"/>
        <dbReference type="ChEBI" id="CHEBI:30013"/>
        <dbReference type="ChEBI" id="CHEBI:30616"/>
        <dbReference type="ChEBI" id="CHEBI:61977"/>
        <dbReference type="ChEBI" id="CHEBI:456216"/>
        <dbReference type="EC" id="2.7.11.1"/>
    </reaction>
</comment>
<dbReference type="FunFam" id="1.10.510.10:FF:000358">
    <property type="entry name" value="Putative leucine-rich repeat receptor-like serine/threonine-protein kinase"/>
    <property type="match status" value="1"/>
</dbReference>
<keyword evidence="3" id="KW-1003">Cell membrane</keyword>
<dbReference type="GO" id="GO:0005886">
    <property type="term" value="C:plasma membrane"/>
    <property type="evidence" value="ECO:0007669"/>
    <property type="project" value="UniProtKB-SubCell"/>
</dbReference>
<dbReference type="KEGG" id="jcu:105636991"/>
<keyword evidence="12" id="KW-0418">Kinase</keyword>
<evidence type="ECO:0000256" key="9">
    <source>
        <dbReference type="ARBA" id="ARBA00022729"/>
    </source>
</evidence>
<keyword evidence="22" id="KW-1185">Reference proteome</keyword>
<keyword evidence="14" id="KW-1133">Transmembrane helix</keyword>
<evidence type="ECO:0000256" key="1">
    <source>
        <dbReference type="ARBA" id="ARBA00004162"/>
    </source>
</evidence>
<dbReference type="OrthoDB" id="850284at2759"/>
<evidence type="ECO:0000259" key="20">
    <source>
        <dbReference type="PROSITE" id="PS50011"/>
    </source>
</evidence>
<evidence type="ECO:0000256" key="18">
    <source>
        <dbReference type="ARBA" id="ARBA00047899"/>
    </source>
</evidence>
<feature type="domain" description="Protein kinase" evidence="20">
    <location>
        <begin position="1"/>
        <end position="156"/>
    </location>
</feature>
<dbReference type="EC" id="2.7.11.1" evidence="2"/>
<dbReference type="PANTHER" id="PTHR48055">
    <property type="entry name" value="LEUCINE-RICH REPEAT RECEPTOR PROTEIN KINASE EMS1"/>
    <property type="match status" value="1"/>
</dbReference>
<accession>A0A067KF28</accession>
<dbReference type="PROSITE" id="PS50011">
    <property type="entry name" value="PROTEIN_KINASE_DOM"/>
    <property type="match status" value="1"/>
</dbReference>
<dbReference type="InterPro" id="IPR051564">
    <property type="entry name" value="LRR_receptor-like_kinase"/>
</dbReference>
<dbReference type="InterPro" id="IPR008271">
    <property type="entry name" value="Ser/Thr_kinase_AS"/>
</dbReference>
<dbReference type="Gene3D" id="1.10.510.10">
    <property type="entry name" value="Transferase(Phosphotransferase) domain 1"/>
    <property type="match status" value="1"/>
</dbReference>
<dbReference type="AlphaFoldDB" id="A0A067KF28"/>
<dbReference type="PANTHER" id="PTHR48055:SF55">
    <property type="entry name" value="PROTEIN KINASE DOMAIN-CONTAINING PROTEIN"/>
    <property type="match status" value="1"/>
</dbReference>
<keyword evidence="16" id="KW-0675">Receptor</keyword>
<keyword evidence="4" id="KW-0723">Serine/threonine-protein kinase</keyword>
<gene>
    <name evidence="21" type="ORF">JCGZ_11183</name>
</gene>
<protein>
    <recommendedName>
        <fullName evidence="2">non-specific serine/threonine protein kinase</fullName>
        <ecNumber evidence="2">2.7.11.1</ecNumber>
    </recommendedName>
</protein>
<evidence type="ECO:0000313" key="22">
    <source>
        <dbReference type="Proteomes" id="UP000027138"/>
    </source>
</evidence>
<dbReference type="InterPro" id="IPR000719">
    <property type="entry name" value="Prot_kinase_dom"/>
</dbReference>
<evidence type="ECO:0000256" key="19">
    <source>
        <dbReference type="ARBA" id="ARBA00048679"/>
    </source>
</evidence>
<evidence type="ECO:0000256" key="5">
    <source>
        <dbReference type="ARBA" id="ARBA00022553"/>
    </source>
</evidence>
<evidence type="ECO:0000256" key="8">
    <source>
        <dbReference type="ARBA" id="ARBA00022692"/>
    </source>
</evidence>
<evidence type="ECO:0000256" key="15">
    <source>
        <dbReference type="ARBA" id="ARBA00023136"/>
    </source>
</evidence>
<proteinExistence type="predicted"/>
<keyword evidence="7" id="KW-0808">Transferase</keyword>
<dbReference type="GO" id="GO:0004674">
    <property type="term" value="F:protein serine/threonine kinase activity"/>
    <property type="evidence" value="ECO:0007669"/>
    <property type="project" value="UniProtKB-KW"/>
</dbReference>
<evidence type="ECO:0000256" key="4">
    <source>
        <dbReference type="ARBA" id="ARBA00022527"/>
    </source>
</evidence>
<evidence type="ECO:0000256" key="3">
    <source>
        <dbReference type="ARBA" id="ARBA00022475"/>
    </source>
</evidence>
<dbReference type="GO" id="GO:0005524">
    <property type="term" value="F:ATP binding"/>
    <property type="evidence" value="ECO:0007669"/>
    <property type="project" value="UniProtKB-KW"/>
</dbReference>
<sequence length="156" mass="17139">MPNGSLDKWVHPDQETYDDQNDLSLVCRINIAIDVACALDYLHHDCHQPIIHCDLKPSNILLDSNMTAHIGDFGLSRVLPQLRNLTESSSSIGIKGTIGCAAPDYGLGGEVSIRGDIYSYGILLLEMITGKRPTHDMFEISKVMVGVECSIESPRD</sequence>
<evidence type="ECO:0000256" key="13">
    <source>
        <dbReference type="ARBA" id="ARBA00022840"/>
    </source>
</evidence>
<name>A0A067KF28_JATCU</name>
<keyword evidence="6" id="KW-0433">Leucine-rich repeat</keyword>
<reference evidence="21 22" key="1">
    <citation type="journal article" date="2014" name="PLoS ONE">
        <title>Global Analysis of Gene Expression Profiles in Physic Nut (Jatropha curcas L.) Seedlings Exposed to Salt Stress.</title>
        <authorList>
            <person name="Zhang L."/>
            <person name="Zhang C."/>
            <person name="Wu P."/>
            <person name="Chen Y."/>
            <person name="Li M."/>
            <person name="Jiang H."/>
            <person name="Wu G."/>
        </authorList>
    </citation>
    <scope>NUCLEOTIDE SEQUENCE [LARGE SCALE GENOMIC DNA]</scope>
    <source>
        <strain evidence="22">cv. GZQX0401</strain>
        <tissue evidence="21">Young leaves</tissue>
    </source>
</reference>
<dbReference type="EMBL" id="KK914503">
    <property type="protein sequence ID" value="KDP34821.1"/>
    <property type="molecule type" value="Genomic_DNA"/>
</dbReference>
<keyword evidence="8" id="KW-0812">Transmembrane</keyword>
<evidence type="ECO:0000256" key="6">
    <source>
        <dbReference type="ARBA" id="ARBA00022614"/>
    </source>
</evidence>
<keyword evidence="5" id="KW-0597">Phosphoprotein</keyword>
<dbReference type="SUPFAM" id="SSF56112">
    <property type="entry name" value="Protein kinase-like (PK-like)"/>
    <property type="match status" value="1"/>
</dbReference>
<evidence type="ECO:0000313" key="21">
    <source>
        <dbReference type="EMBL" id="KDP34821.1"/>
    </source>
</evidence>
<keyword evidence="9" id="KW-0732">Signal</keyword>
<keyword evidence="17" id="KW-0325">Glycoprotein</keyword>
<evidence type="ECO:0000256" key="16">
    <source>
        <dbReference type="ARBA" id="ARBA00023170"/>
    </source>
</evidence>
<evidence type="ECO:0000256" key="10">
    <source>
        <dbReference type="ARBA" id="ARBA00022737"/>
    </source>
</evidence>
<evidence type="ECO:0000256" key="2">
    <source>
        <dbReference type="ARBA" id="ARBA00012513"/>
    </source>
</evidence>
<dbReference type="PROSITE" id="PS00108">
    <property type="entry name" value="PROTEIN_KINASE_ST"/>
    <property type="match status" value="1"/>
</dbReference>
<organism evidence="21 22">
    <name type="scientific">Jatropha curcas</name>
    <name type="common">Barbados nut</name>
    <dbReference type="NCBI Taxonomy" id="180498"/>
    <lineage>
        <taxon>Eukaryota</taxon>
        <taxon>Viridiplantae</taxon>
        <taxon>Streptophyta</taxon>
        <taxon>Embryophyta</taxon>
        <taxon>Tracheophyta</taxon>
        <taxon>Spermatophyta</taxon>
        <taxon>Magnoliopsida</taxon>
        <taxon>eudicotyledons</taxon>
        <taxon>Gunneridae</taxon>
        <taxon>Pentapetalae</taxon>
        <taxon>rosids</taxon>
        <taxon>fabids</taxon>
        <taxon>Malpighiales</taxon>
        <taxon>Euphorbiaceae</taxon>
        <taxon>Crotonoideae</taxon>
        <taxon>Jatropheae</taxon>
        <taxon>Jatropha</taxon>
    </lineage>
</organism>
<evidence type="ECO:0000256" key="11">
    <source>
        <dbReference type="ARBA" id="ARBA00022741"/>
    </source>
</evidence>
<keyword evidence="13" id="KW-0067">ATP-binding</keyword>